<dbReference type="InterPro" id="IPR005467">
    <property type="entry name" value="His_kinase_dom"/>
</dbReference>
<feature type="domain" description="Response regulatory" evidence="4">
    <location>
        <begin position="667"/>
        <end position="784"/>
    </location>
</feature>
<dbReference type="PANTHER" id="PTHR45339">
    <property type="entry name" value="HYBRID SIGNAL TRANSDUCTION HISTIDINE KINASE J"/>
    <property type="match status" value="1"/>
</dbReference>
<evidence type="ECO:0000313" key="5">
    <source>
        <dbReference type="EMBL" id="VAX19369.1"/>
    </source>
</evidence>
<reference evidence="5" key="1">
    <citation type="submission" date="2018-06" db="EMBL/GenBank/DDBJ databases">
        <authorList>
            <person name="Zhirakovskaya E."/>
        </authorList>
    </citation>
    <scope>NUCLEOTIDE SEQUENCE</scope>
</reference>
<dbReference type="AlphaFoldDB" id="A0A3B1BN47"/>
<dbReference type="SMART" id="SM00448">
    <property type="entry name" value="REC"/>
    <property type="match status" value="3"/>
</dbReference>
<dbReference type="Pfam" id="PF00072">
    <property type="entry name" value="Response_reg"/>
    <property type="match status" value="3"/>
</dbReference>
<feature type="domain" description="Histidine kinase" evidence="3">
    <location>
        <begin position="173"/>
        <end position="389"/>
    </location>
</feature>
<dbReference type="Gene3D" id="3.30.565.10">
    <property type="entry name" value="Histidine kinase-like ATPase, C-terminal domain"/>
    <property type="match status" value="1"/>
</dbReference>
<organism evidence="5">
    <name type="scientific">hydrothermal vent metagenome</name>
    <dbReference type="NCBI Taxonomy" id="652676"/>
    <lineage>
        <taxon>unclassified sequences</taxon>
        <taxon>metagenomes</taxon>
        <taxon>ecological metagenomes</taxon>
    </lineage>
</organism>
<protein>
    <submittedName>
        <fullName evidence="5">Sensor histidine kinase/response regulator</fullName>
    </submittedName>
</protein>
<evidence type="ECO:0000256" key="1">
    <source>
        <dbReference type="ARBA" id="ARBA00022553"/>
    </source>
</evidence>
<dbReference type="SUPFAM" id="SSF52172">
    <property type="entry name" value="CheY-like"/>
    <property type="match status" value="3"/>
</dbReference>
<evidence type="ECO:0000259" key="4">
    <source>
        <dbReference type="PROSITE" id="PS50110"/>
    </source>
</evidence>
<gene>
    <name evidence="5" type="ORF">MNBD_IGNAVI01-2283</name>
</gene>
<evidence type="ECO:0000259" key="3">
    <source>
        <dbReference type="PROSITE" id="PS50109"/>
    </source>
</evidence>
<dbReference type="PROSITE" id="PS50110">
    <property type="entry name" value="RESPONSE_REGULATORY"/>
    <property type="match status" value="3"/>
</dbReference>
<keyword evidence="5" id="KW-0808">Transferase</keyword>
<dbReference type="GO" id="GO:0016301">
    <property type="term" value="F:kinase activity"/>
    <property type="evidence" value="ECO:0007669"/>
    <property type="project" value="UniProtKB-KW"/>
</dbReference>
<keyword evidence="1" id="KW-0597">Phosphoprotein</keyword>
<dbReference type="EMBL" id="UOGD01000136">
    <property type="protein sequence ID" value="VAX19369.1"/>
    <property type="molecule type" value="Genomic_DNA"/>
</dbReference>
<name>A0A3B1BN47_9ZZZZ</name>
<dbReference type="PANTHER" id="PTHR45339:SF1">
    <property type="entry name" value="HYBRID SIGNAL TRANSDUCTION HISTIDINE KINASE J"/>
    <property type="match status" value="1"/>
</dbReference>
<dbReference type="InterPro" id="IPR011006">
    <property type="entry name" value="CheY-like_superfamily"/>
</dbReference>
<proteinExistence type="predicted"/>
<dbReference type="SUPFAM" id="SSF55874">
    <property type="entry name" value="ATPase domain of HSP90 chaperone/DNA topoisomerase II/histidine kinase"/>
    <property type="match status" value="1"/>
</dbReference>
<accession>A0A3B1BN47</accession>
<keyword evidence="5" id="KW-0418">Kinase</keyword>
<feature type="domain" description="Response regulatory" evidence="4">
    <location>
        <begin position="529"/>
        <end position="646"/>
    </location>
</feature>
<dbReference type="InterPro" id="IPR036890">
    <property type="entry name" value="HATPase_C_sf"/>
</dbReference>
<dbReference type="InterPro" id="IPR001789">
    <property type="entry name" value="Sig_transdc_resp-reg_receiver"/>
</dbReference>
<evidence type="ECO:0000256" key="2">
    <source>
        <dbReference type="ARBA" id="ARBA00023012"/>
    </source>
</evidence>
<sequence>MAITLKIETLNNYNELLSIAAKGEDSFPDTLCNFMVTEFEYQAIVLFELLDSNGFKVIGKSLNARKNYLHGSEFSCSACKLVNNPNDFSISHDSNCELQISEFVIYESCISFNIKLGERGLIKVAKKSPFDQNDTEILSDVTKYISTLLPIWFDARGNAKKTTSDSFGNAVLQIGNDLRAHSNAILGSTSILAEDNLSVSQAKYVSDIKHDAQYLVTNLKDAIELAKVENESPSYSKNINLRTLTEQVSAYVKNTLVADNPVISVDIDETIPQECNIDDIKLKYILNNLLLFSSVASKNNFAAMKINLLSVDKMQVIVSNKDTILDDNTLDTIFEPFAIYKIDQISHKGITGLSLTLSQRFVMFLGGEINVKHNSENGITFNLTIKGDFHQAPKQVDLSSLPKPTKEQNSILVIEDDYATSKLLSNYLNKWGYKPTIVSTEEQVFTQMDKEKFLSIILDIEIPNINGLQLLNKIRSHKNAKNVPVIVCSVEPDEQKAYMMGAVEYFVKPINYNYLVEVLTSYKLRKNSNILCVDDDLPTLNLIKQAIETAGFIAVAENISADVMNRIKDIQIDLAIIDLDMPHPNGFELIKLLKSEPKFAKLPIIIYTGKENFEEDLQQIDGLFEDLLQKQSVNIEDLSDTISSMINRYETPSLPEVVQEKSDDEIKILFAEDYKHSQIIVTRLLKKNGFENVVVVENGEEALKTAKNDKFDLILMDMQMPIMNGFEATGKIRDISSYKDTPIIALTAFAMKGDREKCLDAGATDYIPKPIDSKEFIEKVKFYLNASK</sequence>
<dbReference type="CDD" id="cd17546">
    <property type="entry name" value="REC_hyHK_CKI1_RcsC-like"/>
    <property type="match status" value="1"/>
</dbReference>
<dbReference type="Gene3D" id="3.40.50.2300">
    <property type="match status" value="3"/>
</dbReference>
<dbReference type="GO" id="GO:0000160">
    <property type="term" value="P:phosphorelay signal transduction system"/>
    <property type="evidence" value="ECO:0007669"/>
    <property type="project" value="UniProtKB-KW"/>
</dbReference>
<dbReference type="CDD" id="cd00156">
    <property type="entry name" value="REC"/>
    <property type="match status" value="2"/>
</dbReference>
<keyword evidence="2" id="KW-0902">Two-component regulatory system</keyword>
<feature type="domain" description="Response regulatory" evidence="4">
    <location>
        <begin position="410"/>
        <end position="523"/>
    </location>
</feature>
<dbReference type="PROSITE" id="PS50109">
    <property type="entry name" value="HIS_KIN"/>
    <property type="match status" value="1"/>
</dbReference>